<dbReference type="GeneID" id="98142499"/>
<gene>
    <name evidence="2" type="ORF">BJX67DRAFT_326512</name>
</gene>
<evidence type="ECO:0000313" key="3">
    <source>
        <dbReference type="Proteomes" id="UP001610432"/>
    </source>
</evidence>
<evidence type="ECO:0000256" key="1">
    <source>
        <dbReference type="SAM" id="MobiDB-lite"/>
    </source>
</evidence>
<evidence type="ECO:0000313" key="2">
    <source>
        <dbReference type="EMBL" id="KAL2860816.1"/>
    </source>
</evidence>
<proteinExistence type="predicted"/>
<dbReference type="RefSeq" id="XP_070880710.1">
    <property type="nucleotide sequence ID" value="XM_071027427.1"/>
</dbReference>
<reference evidence="2 3" key="1">
    <citation type="submission" date="2024-07" db="EMBL/GenBank/DDBJ databases">
        <title>Section-level genome sequencing and comparative genomics of Aspergillus sections Usti and Cavernicolus.</title>
        <authorList>
            <consortium name="Lawrence Berkeley National Laboratory"/>
            <person name="Nybo J.L."/>
            <person name="Vesth T.C."/>
            <person name="Theobald S."/>
            <person name="Frisvad J.C."/>
            <person name="Larsen T.O."/>
            <person name="Kjaerboelling I."/>
            <person name="Rothschild-Mancinelli K."/>
            <person name="Lyhne E.K."/>
            <person name="Kogle M.E."/>
            <person name="Barry K."/>
            <person name="Clum A."/>
            <person name="Na H."/>
            <person name="Ledsgaard L."/>
            <person name="Lin J."/>
            <person name="Lipzen A."/>
            <person name="Kuo A."/>
            <person name="Riley R."/>
            <person name="Mondo S."/>
            <person name="Labutti K."/>
            <person name="Haridas S."/>
            <person name="Pangalinan J."/>
            <person name="Salamov A.A."/>
            <person name="Simmons B.A."/>
            <person name="Magnuson J.K."/>
            <person name="Chen J."/>
            <person name="Drula E."/>
            <person name="Henrissat B."/>
            <person name="Wiebenga A."/>
            <person name="Lubbers R.J."/>
            <person name="Gomes A.C."/>
            <person name="Macurrencykelacurrency M.R."/>
            <person name="Stajich J."/>
            <person name="Grigoriev I.V."/>
            <person name="Mortensen U.H."/>
            <person name="De Vries R.P."/>
            <person name="Baker S.E."/>
            <person name="Andersen M.R."/>
        </authorList>
    </citation>
    <scope>NUCLEOTIDE SEQUENCE [LARGE SCALE GENOMIC DNA]</scope>
    <source>
        <strain evidence="2 3">CBS 449.75</strain>
    </source>
</reference>
<feature type="region of interest" description="Disordered" evidence="1">
    <location>
        <begin position="131"/>
        <end position="150"/>
    </location>
</feature>
<accession>A0ABR4L8T8</accession>
<comment type="caution">
    <text evidence="2">The sequence shown here is derived from an EMBL/GenBank/DDBJ whole genome shotgun (WGS) entry which is preliminary data.</text>
</comment>
<organism evidence="2 3">
    <name type="scientific">Aspergillus lucknowensis</name>
    <dbReference type="NCBI Taxonomy" id="176173"/>
    <lineage>
        <taxon>Eukaryota</taxon>
        <taxon>Fungi</taxon>
        <taxon>Dikarya</taxon>
        <taxon>Ascomycota</taxon>
        <taxon>Pezizomycotina</taxon>
        <taxon>Eurotiomycetes</taxon>
        <taxon>Eurotiomycetidae</taxon>
        <taxon>Eurotiales</taxon>
        <taxon>Aspergillaceae</taxon>
        <taxon>Aspergillus</taxon>
        <taxon>Aspergillus subgen. Nidulantes</taxon>
    </lineage>
</organism>
<dbReference type="Proteomes" id="UP001610432">
    <property type="component" value="Unassembled WGS sequence"/>
</dbReference>
<dbReference type="EMBL" id="JBFXLQ010000083">
    <property type="protein sequence ID" value="KAL2860816.1"/>
    <property type="molecule type" value="Genomic_DNA"/>
</dbReference>
<sequence length="200" mass="22767">MRFWGAQCCITPRRCVVPSIRSGVCLIGTWGSPAKDESWNEASHIRCRSSSSAVGRTPPRDIQTPLRFIQVSIHVGPLNVVRHAAHQLDQFRLNVKPLRETECPFRGGGMNIRCRKRGLLVICRIRHRPPRHGVSPDRQATSNRPPERYGQRCWRVSGDGRPLSSSLDISRVSVLNRTVLHSTRPWRWRLNVKGDRGREG</sequence>
<keyword evidence="3" id="KW-1185">Reference proteome</keyword>
<protein>
    <submittedName>
        <fullName evidence="2">Uncharacterized protein</fullName>
    </submittedName>
</protein>
<name>A0ABR4L8T8_9EURO</name>